<organism evidence="2 3">
    <name type="scientific">Elsinoe ampelina</name>
    <dbReference type="NCBI Taxonomy" id="302913"/>
    <lineage>
        <taxon>Eukaryota</taxon>
        <taxon>Fungi</taxon>
        <taxon>Dikarya</taxon>
        <taxon>Ascomycota</taxon>
        <taxon>Pezizomycotina</taxon>
        <taxon>Dothideomycetes</taxon>
        <taxon>Dothideomycetidae</taxon>
        <taxon>Myriangiales</taxon>
        <taxon>Elsinoaceae</taxon>
        <taxon>Elsinoe</taxon>
    </lineage>
</organism>
<keyword evidence="3" id="KW-1185">Reference proteome</keyword>
<proteinExistence type="predicted"/>
<reference evidence="3" key="1">
    <citation type="journal article" date="2020" name="Stud. Mycol.">
        <title>101 Dothideomycetes genomes: A test case for predicting lifestyles and emergence of pathogens.</title>
        <authorList>
            <person name="Haridas S."/>
            <person name="Albert R."/>
            <person name="Binder M."/>
            <person name="Bloem J."/>
            <person name="LaButti K."/>
            <person name="Salamov A."/>
            <person name="Andreopoulos B."/>
            <person name="Baker S."/>
            <person name="Barry K."/>
            <person name="Bills G."/>
            <person name="Bluhm B."/>
            <person name="Cannon C."/>
            <person name="Castanera R."/>
            <person name="Culley D."/>
            <person name="Daum C."/>
            <person name="Ezra D."/>
            <person name="Gonzalez J."/>
            <person name="Henrissat B."/>
            <person name="Kuo A."/>
            <person name="Liang C."/>
            <person name="Lipzen A."/>
            <person name="Lutzoni F."/>
            <person name="Magnuson J."/>
            <person name="Mondo S."/>
            <person name="Nolan M."/>
            <person name="Ohm R."/>
            <person name="Pangilinan J."/>
            <person name="Park H.-J."/>
            <person name="Ramirez L."/>
            <person name="Alfaro M."/>
            <person name="Sun H."/>
            <person name="Tritt A."/>
            <person name="Yoshinaga Y."/>
            <person name="Zwiers L.-H."/>
            <person name="Turgeon B."/>
            <person name="Goodwin S."/>
            <person name="Spatafora J."/>
            <person name="Crous P."/>
            <person name="Grigoriev I."/>
        </authorList>
    </citation>
    <scope>NUCLEOTIDE SEQUENCE [LARGE SCALE GENOMIC DNA]</scope>
    <source>
        <strain evidence="3">CECT 20119</strain>
    </source>
</reference>
<dbReference type="Proteomes" id="UP000799538">
    <property type="component" value="Unassembled WGS sequence"/>
</dbReference>
<feature type="compositionally biased region" description="Basic and acidic residues" evidence="1">
    <location>
        <begin position="67"/>
        <end position="76"/>
    </location>
</feature>
<evidence type="ECO:0000256" key="1">
    <source>
        <dbReference type="SAM" id="MobiDB-lite"/>
    </source>
</evidence>
<dbReference type="OrthoDB" id="10530903at2759"/>
<evidence type="ECO:0000313" key="3">
    <source>
        <dbReference type="Proteomes" id="UP000799538"/>
    </source>
</evidence>
<dbReference type="AlphaFoldDB" id="A0A6A6GP27"/>
<accession>A0A6A6GP27</accession>
<gene>
    <name evidence="2" type="ORF">BDZ85DRAFT_246057</name>
</gene>
<evidence type="ECO:0000313" key="2">
    <source>
        <dbReference type="EMBL" id="KAF2227505.1"/>
    </source>
</evidence>
<protein>
    <submittedName>
        <fullName evidence="2">Uncharacterized protein</fullName>
    </submittedName>
</protein>
<name>A0A6A6GP27_9PEZI</name>
<feature type="compositionally biased region" description="Basic residues" evidence="1">
    <location>
        <begin position="147"/>
        <end position="167"/>
    </location>
</feature>
<feature type="region of interest" description="Disordered" evidence="1">
    <location>
        <begin position="60"/>
        <end position="167"/>
    </location>
</feature>
<feature type="compositionally biased region" description="Basic residues" evidence="1">
    <location>
        <begin position="122"/>
        <end position="139"/>
    </location>
</feature>
<sequence length="167" mass="18408">MRPRESLSPIFDAPKHVSPWSGVLLPRGTNLHKLAPEGPEAMPGLVYHRISAASRILVEPIPTTFERPPRKTRETPAQDPPVRLVEAEARTDAATQRYNLRPRKPRAPDSKPPASATTSKVTKSKRRTPAKSSAAKRTKEKTTPAKTKTKTKTPAKGQAKKGRKSKK</sequence>
<dbReference type="EMBL" id="ML992501">
    <property type="protein sequence ID" value="KAF2227505.1"/>
    <property type="molecule type" value="Genomic_DNA"/>
</dbReference>